<name>A0AAJ5D0B1_PANPU</name>
<evidence type="ECO:0000313" key="1">
    <source>
        <dbReference type="EMBL" id="SUA90484.1"/>
    </source>
</evidence>
<gene>
    <name evidence="1" type="ORF">NCTC13159_01967</name>
</gene>
<dbReference type="Proteomes" id="UP000254589">
    <property type="component" value="Unassembled WGS sequence"/>
</dbReference>
<evidence type="ECO:0000313" key="2">
    <source>
        <dbReference type="Proteomes" id="UP000254589"/>
    </source>
</evidence>
<accession>A0AAJ5D0B1</accession>
<reference evidence="1 2" key="1">
    <citation type="submission" date="2018-06" db="EMBL/GenBank/DDBJ databases">
        <authorList>
            <consortium name="Pathogen Informatics"/>
            <person name="Doyle S."/>
        </authorList>
    </citation>
    <scope>NUCLEOTIDE SEQUENCE [LARGE SCALE GENOMIC DNA]</scope>
    <source>
        <strain evidence="1 2">NCTC13159</strain>
    </source>
</reference>
<sequence length="76" mass="8762">MRIPNRYTVHQNDPSNNRVINLSQFLLRFRQALLRKGNRGTASPPLRRFDRPQIPHGKVKVLVLVKLFIASCTPSL</sequence>
<proteinExistence type="predicted"/>
<protein>
    <submittedName>
        <fullName evidence="1">Uncharacterized protein</fullName>
    </submittedName>
</protein>
<dbReference type="AlphaFoldDB" id="A0AAJ5D0B1"/>
<comment type="caution">
    <text evidence="1">The sequence shown here is derived from an EMBL/GenBank/DDBJ whole genome shotgun (WGS) entry which is preliminary data.</text>
</comment>
<organism evidence="1 2">
    <name type="scientific">Pandoraea pulmonicola</name>
    <dbReference type="NCBI Taxonomy" id="93221"/>
    <lineage>
        <taxon>Bacteria</taxon>
        <taxon>Pseudomonadati</taxon>
        <taxon>Pseudomonadota</taxon>
        <taxon>Betaproteobacteria</taxon>
        <taxon>Burkholderiales</taxon>
        <taxon>Burkholderiaceae</taxon>
        <taxon>Pandoraea</taxon>
    </lineage>
</organism>
<dbReference type="EMBL" id="UGSJ01000001">
    <property type="protein sequence ID" value="SUA90484.1"/>
    <property type="molecule type" value="Genomic_DNA"/>
</dbReference>